<evidence type="ECO:0000313" key="12">
    <source>
        <dbReference type="Proteomes" id="UP000199320"/>
    </source>
</evidence>
<accession>A0A1I0EW39</accession>
<name>A0A1I0EW39_9EURY</name>
<gene>
    <name evidence="11" type="ORF">SAMN04488694_107147</name>
</gene>
<evidence type="ECO:0000256" key="2">
    <source>
        <dbReference type="ARBA" id="ARBA00009723"/>
    </source>
</evidence>
<dbReference type="InterPro" id="IPR024072">
    <property type="entry name" value="DHFR-like_dom_sf"/>
</dbReference>
<dbReference type="InterPro" id="IPR002734">
    <property type="entry name" value="RibDG_C"/>
</dbReference>
<feature type="domain" description="Bacterial bifunctional deaminase-reductase C-terminal" evidence="10">
    <location>
        <begin position="30"/>
        <end position="242"/>
    </location>
</feature>
<organism evidence="11 12">
    <name type="scientific">Natrinema hispanicum</name>
    <dbReference type="NCBI Taxonomy" id="392421"/>
    <lineage>
        <taxon>Archaea</taxon>
        <taxon>Methanobacteriati</taxon>
        <taxon>Methanobacteriota</taxon>
        <taxon>Stenosarchaea group</taxon>
        <taxon>Halobacteria</taxon>
        <taxon>Halobacteriales</taxon>
        <taxon>Natrialbaceae</taxon>
        <taxon>Natrinema</taxon>
    </lineage>
</organism>
<dbReference type="PANTHER" id="PTHR38011:SF7">
    <property type="entry name" value="2,5-DIAMINO-6-RIBOSYLAMINO-4(3H)-PYRIMIDINONE 5'-PHOSPHATE REDUCTASE"/>
    <property type="match status" value="1"/>
</dbReference>
<dbReference type="GO" id="GO:0008703">
    <property type="term" value="F:5-amino-6-(5-phosphoribosylamino)uracil reductase activity"/>
    <property type="evidence" value="ECO:0007669"/>
    <property type="project" value="InterPro"/>
</dbReference>
<dbReference type="NCBIfam" id="TIGR01508">
    <property type="entry name" value="rib_reduct_arch"/>
    <property type="match status" value="1"/>
</dbReference>
<comment type="pathway">
    <text evidence="1">Cofactor biosynthesis; riboflavin biosynthesis.</text>
</comment>
<dbReference type="Pfam" id="PF01872">
    <property type="entry name" value="RibD_C"/>
    <property type="match status" value="1"/>
</dbReference>
<dbReference type="GO" id="GO:0009231">
    <property type="term" value="P:riboflavin biosynthetic process"/>
    <property type="evidence" value="ECO:0007669"/>
    <property type="project" value="UniProtKB-UniPathway"/>
</dbReference>
<comment type="catalytic activity">
    <reaction evidence="7">
        <text>2,5-diamino-6-(1-D-ribitylamino)pyrimidin-4(3H)-one 5'-phosphate + NAD(+) = 2,5-diamino-6-(1-D-ribosylamino)pyrimidin-4(3H)-one 5'-phosphate + NADH + H(+)</text>
        <dbReference type="Rhea" id="RHEA:27274"/>
        <dbReference type="ChEBI" id="CHEBI:15378"/>
        <dbReference type="ChEBI" id="CHEBI:57540"/>
        <dbReference type="ChEBI" id="CHEBI:57945"/>
        <dbReference type="ChEBI" id="CHEBI:58890"/>
        <dbReference type="ChEBI" id="CHEBI:59545"/>
        <dbReference type="EC" id="1.1.1.302"/>
    </reaction>
</comment>
<dbReference type="SUPFAM" id="SSF53597">
    <property type="entry name" value="Dihydrofolate reductase-like"/>
    <property type="match status" value="1"/>
</dbReference>
<dbReference type="EMBL" id="FOIC01000007">
    <property type="protein sequence ID" value="SET49856.1"/>
    <property type="molecule type" value="Genomic_DNA"/>
</dbReference>
<comment type="similarity">
    <text evidence="2">Belongs to the HTP reductase family.</text>
</comment>
<reference evidence="12" key="1">
    <citation type="submission" date="2016-10" db="EMBL/GenBank/DDBJ databases">
        <authorList>
            <person name="Varghese N."/>
            <person name="Submissions S."/>
        </authorList>
    </citation>
    <scope>NUCLEOTIDE SEQUENCE [LARGE SCALE GENOMIC DNA]</scope>
    <source>
        <strain evidence="12">CDM_6</strain>
    </source>
</reference>
<evidence type="ECO:0000256" key="5">
    <source>
        <dbReference type="ARBA" id="ARBA00022857"/>
    </source>
</evidence>
<sequence length="249" mass="26924">MPVDNCVEFGWQDLETRGFLYHSHLTTGMHVVVNAAMSADGKLSSRRREQIAISGEADFERVDRLRADSDAVVVGVGTVLADDPHLIVKDDTLRAQRRENDRPANPARVVVDSSGRTPTDAAILDDAATTYVCLSEAASVERRAALAGRAELVTAGDERVDLLRAFATLQEQGLEQVMVEGGGELIFSLFDAGLVDELRVFIGPKIIGGRDAPTLADGEGFVTEFPSLDLESVDRLDDGVVLTWCVADR</sequence>
<evidence type="ECO:0000256" key="3">
    <source>
        <dbReference type="ARBA" id="ARBA00011738"/>
    </source>
</evidence>
<dbReference type="GO" id="GO:0050661">
    <property type="term" value="F:NADP binding"/>
    <property type="evidence" value="ECO:0007669"/>
    <property type="project" value="InterPro"/>
</dbReference>
<evidence type="ECO:0000259" key="10">
    <source>
        <dbReference type="Pfam" id="PF01872"/>
    </source>
</evidence>
<comment type="catalytic activity">
    <reaction evidence="8">
        <text>2,5-diamino-6-(1-D-ribitylamino)pyrimidin-4(3H)-one 5'-phosphate + NADP(+) = 2,5-diamino-6-(1-D-ribosylamino)pyrimidin-4(3H)-one 5'-phosphate + NADPH + H(+)</text>
        <dbReference type="Rhea" id="RHEA:27278"/>
        <dbReference type="ChEBI" id="CHEBI:15378"/>
        <dbReference type="ChEBI" id="CHEBI:57783"/>
        <dbReference type="ChEBI" id="CHEBI:58349"/>
        <dbReference type="ChEBI" id="CHEBI:58890"/>
        <dbReference type="ChEBI" id="CHEBI:59545"/>
        <dbReference type="EC" id="1.1.1.302"/>
    </reaction>
</comment>
<evidence type="ECO:0000256" key="8">
    <source>
        <dbReference type="ARBA" id="ARBA00049020"/>
    </source>
</evidence>
<dbReference type="EC" id="1.1.1.302" evidence="9"/>
<evidence type="ECO:0000256" key="7">
    <source>
        <dbReference type="ARBA" id="ARBA00047550"/>
    </source>
</evidence>
<evidence type="ECO:0000256" key="1">
    <source>
        <dbReference type="ARBA" id="ARBA00005104"/>
    </source>
</evidence>
<keyword evidence="12" id="KW-1185">Reference proteome</keyword>
<dbReference type="Proteomes" id="UP000199320">
    <property type="component" value="Unassembled WGS sequence"/>
</dbReference>
<dbReference type="NCBIfam" id="TIGR00227">
    <property type="entry name" value="ribD_Cterm"/>
    <property type="match status" value="1"/>
</dbReference>
<proteinExistence type="inferred from homology"/>
<dbReference type="AlphaFoldDB" id="A0A1I0EW39"/>
<dbReference type="InterPro" id="IPR006401">
    <property type="entry name" value="Rib_reduct_arc"/>
</dbReference>
<keyword evidence="6" id="KW-0560">Oxidoreductase</keyword>
<evidence type="ECO:0000313" key="11">
    <source>
        <dbReference type="EMBL" id="SET49856.1"/>
    </source>
</evidence>
<evidence type="ECO:0000256" key="4">
    <source>
        <dbReference type="ARBA" id="ARBA00022619"/>
    </source>
</evidence>
<dbReference type="UniPathway" id="UPA00275"/>
<keyword evidence="4" id="KW-0686">Riboflavin biosynthesis</keyword>
<dbReference type="InterPro" id="IPR011549">
    <property type="entry name" value="RibD_C"/>
</dbReference>
<dbReference type="STRING" id="392421.SAMN04488694_107147"/>
<comment type="subunit">
    <text evidence="3">Homodimer.</text>
</comment>
<dbReference type="InterPro" id="IPR050765">
    <property type="entry name" value="Riboflavin_Biosynth_HTPR"/>
</dbReference>
<protein>
    <recommendedName>
        <fullName evidence="9">2,5-diamino-6-(ribosylamino)-4(3H)-pyrimidinone 5'-phosphate reductase</fullName>
        <ecNumber evidence="9">1.1.1.302</ecNumber>
    </recommendedName>
</protein>
<evidence type="ECO:0000256" key="9">
    <source>
        <dbReference type="NCBIfam" id="TIGR01508"/>
    </source>
</evidence>
<dbReference type="Gene3D" id="3.40.430.10">
    <property type="entry name" value="Dihydrofolate Reductase, subunit A"/>
    <property type="match status" value="1"/>
</dbReference>
<keyword evidence="5" id="KW-0521">NADP</keyword>
<dbReference type="PANTHER" id="PTHR38011">
    <property type="entry name" value="DIHYDROFOLATE REDUCTASE FAMILY PROTEIN (AFU_ORTHOLOGUE AFUA_8G06820)"/>
    <property type="match status" value="1"/>
</dbReference>
<evidence type="ECO:0000256" key="6">
    <source>
        <dbReference type="ARBA" id="ARBA00023002"/>
    </source>
</evidence>